<dbReference type="Gene3D" id="3.30.70.980">
    <property type="match status" value="2"/>
</dbReference>
<reference evidence="4 5" key="1">
    <citation type="journal article" date="2020" name="J. Phycol.">
        <title>Comparative genome analysis reveals Cyanidiococcus gen. nov., a new extremophilic red algal genus sister to Cyanidioschyzon (Cyanidioschyzonaceae, Rhodophyta).</title>
        <authorList>
            <person name="Liu S.-L."/>
            <person name="Chiang Y.-R."/>
            <person name="Yoon H.S."/>
            <person name="Fu H.-Y."/>
        </authorList>
    </citation>
    <scope>NUCLEOTIDE SEQUENCE [LARGE SCALE GENOMIC DNA]</scope>
    <source>
        <strain evidence="4 5">THAL066</strain>
    </source>
</reference>
<feature type="domain" description="TACO1/YebC-like second and third" evidence="2">
    <location>
        <begin position="139"/>
        <end position="309"/>
    </location>
</feature>
<dbReference type="SUPFAM" id="SSF75625">
    <property type="entry name" value="YebC-like"/>
    <property type="match status" value="1"/>
</dbReference>
<dbReference type="InterPro" id="IPR017856">
    <property type="entry name" value="Integrase-like_N"/>
</dbReference>
<proteinExistence type="inferred from homology"/>
<dbReference type="PANTHER" id="PTHR12532">
    <property type="entry name" value="TRANSLATIONAL ACTIVATOR OF CYTOCHROME C OXIDASE 1"/>
    <property type="match status" value="1"/>
</dbReference>
<gene>
    <name evidence="4" type="primary">TACO1_1</name>
    <name evidence="4" type="ORF">F1559_000028</name>
</gene>
<evidence type="ECO:0000256" key="1">
    <source>
        <dbReference type="ARBA" id="ARBA00008724"/>
    </source>
</evidence>
<dbReference type="Proteomes" id="UP000530660">
    <property type="component" value="Unassembled WGS sequence"/>
</dbReference>
<dbReference type="Gene3D" id="1.10.10.200">
    <property type="match status" value="1"/>
</dbReference>
<name>A0A7J7INJ9_9RHOD</name>
<keyword evidence="5" id="KW-1185">Reference proteome</keyword>
<organism evidence="4 5">
    <name type="scientific">Cyanidiococcus yangmingshanensis</name>
    <dbReference type="NCBI Taxonomy" id="2690220"/>
    <lineage>
        <taxon>Eukaryota</taxon>
        <taxon>Rhodophyta</taxon>
        <taxon>Bangiophyceae</taxon>
        <taxon>Cyanidiales</taxon>
        <taxon>Cyanidiaceae</taxon>
        <taxon>Cyanidiococcus</taxon>
    </lineage>
</organism>
<evidence type="ECO:0000259" key="3">
    <source>
        <dbReference type="Pfam" id="PF20772"/>
    </source>
</evidence>
<dbReference type="HAMAP" id="MF_00693">
    <property type="entry name" value="Transcrip_reg_TACO1"/>
    <property type="match status" value="1"/>
</dbReference>
<dbReference type="EMBL" id="VWRR01000002">
    <property type="protein sequence ID" value="KAF6004696.1"/>
    <property type="molecule type" value="Genomic_DNA"/>
</dbReference>
<comment type="similarity">
    <text evidence="1">Belongs to the TACO1 family.</text>
</comment>
<dbReference type="GO" id="GO:0009507">
    <property type="term" value="C:chloroplast"/>
    <property type="evidence" value="ECO:0007669"/>
    <property type="project" value="TreeGrafter"/>
</dbReference>
<dbReference type="PANTHER" id="PTHR12532:SF0">
    <property type="entry name" value="TRANSLATIONAL ACTIVATOR OF CYTOCHROME C OXIDASE 1"/>
    <property type="match status" value="1"/>
</dbReference>
<dbReference type="Pfam" id="PF20772">
    <property type="entry name" value="TACO1_YebC_N"/>
    <property type="match status" value="1"/>
</dbReference>
<feature type="domain" description="TACO1/YebC-like N-terminal" evidence="3">
    <location>
        <begin position="70"/>
        <end position="132"/>
    </location>
</feature>
<dbReference type="AlphaFoldDB" id="A0A7J7INJ9"/>
<dbReference type="InterPro" id="IPR048300">
    <property type="entry name" value="TACO1_YebC-like_2nd/3rd_dom"/>
</dbReference>
<evidence type="ECO:0000313" key="4">
    <source>
        <dbReference type="EMBL" id="KAF6004696.1"/>
    </source>
</evidence>
<accession>A0A7J7INJ9</accession>
<dbReference type="InterPro" id="IPR002876">
    <property type="entry name" value="Transcrip_reg_TACO1-like"/>
</dbReference>
<evidence type="ECO:0000313" key="5">
    <source>
        <dbReference type="Proteomes" id="UP000530660"/>
    </source>
</evidence>
<comment type="caution">
    <text evidence="4">The sequence shown here is derived from an EMBL/GenBank/DDBJ whole genome shotgun (WGS) entry which is preliminary data.</text>
</comment>
<dbReference type="InterPro" id="IPR049083">
    <property type="entry name" value="TACO1_YebC_N"/>
</dbReference>
<evidence type="ECO:0000259" key="2">
    <source>
        <dbReference type="Pfam" id="PF01709"/>
    </source>
</evidence>
<dbReference type="OrthoDB" id="2017544at2759"/>
<dbReference type="Pfam" id="PF01709">
    <property type="entry name" value="Transcrip_reg"/>
    <property type="match status" value="1"/>
</dbReference>
<dbReference type="InterPro" id="IPR026564">
    <property type="entry name" value="Transcrip_reg_TACO1-like_dom3"/>
</dbReference>
<sequence>MGEISPTPARVGFLALGLSCEGSASRRCCSRRQAPLRKFSRKASQWALDNSACLHSRSRAGGALRTYMGRRYAKIMARKQASELARVKLLARYGKRIIQASKSGGDVESIIKEAIEHGVPKDNIARALAKASASDQSNYEVVVYELYGPSGVGILVEALTDNLNRTAADVRLAARKAGFHTASAGSVQYLFERKGRIQFSLMSTESSSLQRDADALLLLVADAGAEDLEQVDAGDVSTNESEFLVWTPPNALAQVTQVLRSAGVEVANSELVMVPKLAPPEVSGTDRDLLDHGIEQLNALDDVDRVYTTLDPRPESLL</sequence>
<protein>
    <submittedName>
        <fullName evidence="4">Translational activator of mitochondrially encoded cytochrome c oxidase I</fullName>
    </submittedName>
</protein>
<dbReference type="InterPro" id="IPR029072">
    <property type="entry name" value="YebC-like"/>
</dbReference>